<comment type="caution">
    <text evidence="5">The sequence shown here is derived from an EMBL/GenBank/DDBJ whole genome shotgun (WGS) entry which is preliminary data.</text>
</comment>
<evidence type="ECO:0000256" key="2">
    <source>
        <dbReference type="PROSITE-ProRule" id="PRU00176"/>
    </source>
</evidence>
<feature type="compositionally biased region" description="Acidic residues" evidence="3">
    <location>
        <begin position="216"/>
        <end position="226"/>
    </location>
</feature>
<feature type="domain" description="RRM" evidence="4">
    <location>
        <begin position="108"/>
        <end position="185"/>
    </location>
</feature>
<feature type="region of interest" description="Disordered" evidence="3">
    <location>
        <begin position="181"/>
        <end position="319"/>
    </location>
</feature>
<gene>
    <name evidence="5" type="ORF">Sste5346_006303</name>
</gene>
<dbReference type="CDD" id="cd12418">
    <property type="entry name" value="RRM_Aly_REF_like"/>
    <property type="match status" value="1"/>
</dbReference>
<feature type="compositionally biased region" description="Basic and acidic residues" evidence="3">
    <location>
        <begin position="269"/>
        <end position="314"/>
    </location>
</feature>
<feature type="compositionally biased region" description="Basic and acidic residues" evidence="3">
    <location>
        <begin position="13"/>
        <end position="93"/>
    </location>
</feature>
<evidence type="ECO:0000313" key="6">
    <source>
        <dbReference type="Proteomes" id="UP001583186"/>
    </source>
</evidence>
<feature type="compositionally biased region" description="Low complexity" evidence="3">
    <location>
        <begin position="349"/>
        <end position="359"/>
    </location>
</feature>
<feature type="compositionally biased region" description="Acidic residues" evidence="3">
    <location>
        <begin position="360"/>
        <end position="369"/>
    </location>
</feature>
<dbReference type="InterPro" id="IPR025715">
    <property type="entry name" value="FoP_C"/>
</dbReference>
<dbReference type="InterPro" id="IPR000504">
    <property type="entry name" value="RRM_dom"/>
</dbReference>
<reference evidence="5 6" key="1">
    <citation type="journal article" date="2024" name="IMA Fungus">
        <title>IMA Genome - F19 : A genome assembly and annotation guide to empower mycologists, including annotated draft genome sequences of Ceratocystis pirilliformis, Diaporthe australafricana, Fusarium ophioides, Paecilomyces lecythidis, and Sporothrix stenoceras.</title>
        <authorList>
            <person name="Aylward J."/>
            <person name="Wilson A.M."/>
            <person name="Visagie C.M."/>
            <person name="Spraker J."/>
            <person name="Barnes I."/>
            <person name="Buitendag C."/>
            <person name="Ceriani C."/>
            <person name="Del Mar Angel L."/>
            <person name="du Plessis D."/>
            <person name="Fuchs T."/>
            <person name="Gasser K."/>
            <person name="Kramer D."/>
            <person name="Li W."/>
            <person name="Munsamy K."/>
            <person name="Piso A."/>
            <person name="Price J.L."/>
            <person name="Sonnekus B."/>
            <person name="Thomas C."/>
            <person name="van der Nest A."/>
            <person name="van Dijk A."/>
            <person name="van Heerden A."/>
            <person name="van Vuuren N."/>
            <person name="Yilmaz N."/>
            <person name="Duong T.A."/>
            <person name="van der Merwe N.A."/>
            <person name="Wingfield M.J."/>
            <person name="Wingfield B.D."/>
        </authorList>
    </citation>
    <scope>NUCLEOTIDE SEQUENCE [LARGE SCALE GENOMIC DNA]</scope>
    <source>
        <strain evidence="5 6">CMW 5346</strain>
    </source>
</reference>
<protein>
    <recommendedName>
        <fullName evidence="4">RRM domain-containing protein</fullName>
    </recommendedName>
</protein>
<dbReference type="InterPro" id="IPR035979">
    <property type="entry name" value="RBD_domain_sf"/>
</dbReference>
<organism evidence="5 6">
    <name type="scientific">Sporothrix stenoceras</name>
    <dbReference type="NCBI Taxonomy" id="5173"/>
    <lineage>
        <taxon>Eukaryota</taxon>
        <taxon>Fungi</taxon>
        <taxon>Dikarya</taxon>
        <taxon>Ascomycota</taxon>
        <taxon>Pezizomycotina</taxon>
        <taxon>Sordariomycetes</taxon>
        <taxon>Sordariomycetidae</taxon>
        <taxon>Ophiostomatales</taxon>
        <taxon>Ophiostomataceae</taxon>
        <taxon>Sporothrix</taxon>
    </lineage>
</organism>
<dbReference type="SMART" id="SM01218">
    <property type="entry name" value="FoP_duplication"/>
    <property type="match status" value="1"/>
</dbReference>
<evidence type="ECO:0000313" key="5">
    <source>
        <dbReference type="EMBL" id="KAL1893800.1"/>
    </source>
</evidence>
<dbReference type="InterPro" id="IPR012677">
    <property type="entry name" value="Nucleotide-bd_a/b_plait_sf"/>
</dbReference>
<dbReference type="EMBL" id="JAWCUI010000036">
    <property type="protein sequence ID" value="KAL1893800.1"/>
    <property type="molecule type" value="Genomic_DNA"/>
</dbReference>
<evidence type="ECO:0000256" key="3">
    <source>
        <dbReference type="SAM" id="MobiDB-lite"/>
    </source>
</evidence>
<dbReference type="Proteomes" id="UP001583186">
    <property type="component" value="Unassembled WGS sequence"/>
</dbReference>
<dbReference type="InterPro" id="IPR051229">
    <property type="entry name" value="ALYREF_mRNA_export"/>
</dbReference>
<keyword evidence="1 2" id="KW-0694">RNA-binding</keyword>
<dbReference type="SMART" id="SM00360">
    <property type="entry name" value="RRM"/>
    <property type="match status" value="1"/>
</dbReference>
<keyword evidence="6" id="KW-1185">Reference proteome</keyword>
<dbReference type="PANTHER" id="PTHR19965:SF82">
    <property type="entry name" value="THO COMPLEX SUBUNIT 4"/>
    <property type="match status" value="1"/>
</dbReference>
<proteinExistence type="predicted"/>
<feature type="region of interest" description="Disordered" evidence="3">
    <location>
        <begin position="1"/>
        <end position="107"/>
    </location>
</feature>
<name>A0ABR3YZH5_9PEZI</name>
<sequence>MTANMDVSLDEILAERKSERRGNRGRGDRNNDRGDRGDRNDRNGGRGGGRRDRDRRDDYPRDGVRKSYRDEPRKIDEEWVHDRYDNNDSDHHVKSSRSRASPERPRGTRVRVDNLHYDLTKDDLEGLFNRIGPVASVDLVYDRAGRSEGTAYVTYHEHDDARTALREYDGANAKGQPIRLSIVPAGGRGGRGGNTTLGSGRPLADRISRPRKRGDDGDEDEGDEDDGRTSLAMAARRGIDRYVPGSGSTRGNGNDNSGRLSRSRSPAPRRRDGGGGRRPGERRGGRNGRGDRNDNRNDNRNGGDGGRRPRKTQEELDAEMADYFVEGSNGNGAVAGEASAASAAAPVEAAPAAAGTAPADDGDDTDMIL</sequence>
<dbReference type="Pfam" id="PF00076">
    <property type="entry name" value="RRM_1"/>
    <property type="match status" value="1"/>
</dbReference>
<feature type="compositionally biased region" description="Polar residues" evidence="3">
    <location>
        <begin position="246"/>
        <end position="256"/>
    </location>
</feature>
<accession>A0ABR3YZH5</accession>
<dbReference type="PROSITE" id="PS50102">
    <property type="entry name" value="RRM"/>
    <property type="match status" value="1"/>
</dbReference>
<evidence type="ECO:0000259" key="4">
    <source>
        <dbReference type="PROSITE" id="PS50102"/>
    </source>
</evidence>
<dbReference type="PANTHER" id="PTHR19965">
    <property type="entry name" value="RNA AND EXPORT FACTOR BINDING PROTEIN"/>
    <property type="match status" value="1"/>
</dbReference>
<feature type="compositionally biased region" description="Gly residues" evidence="3">
    <location>
        <begin position="186"/>
        <end position="195"/>
    </location>
</feature>
<dbReference type="Gene3D" id="3.30.70.330">
    <property type="match status" value="1"/>
</dbReference>
<feature type="compositionally biased region" description="Low complexity" evidence="3">
    <location>
        <begin position="257"/>
        <end position="266"/>
    </location>
</feature>
<feature type="region of interest" description="Disordered" evidence="3">
    <location>
        <begin position="349"/>
        <end position="369"/>
    </location>
</feature>
<evidence type="ECO:0000256" key="1">
    <source>
        <dbReference type="ARBA" id="ARBA00022884"/>
    </source>
</evidence>
<dbReference type="SUPFAM" id="SSF54928">
    <property type="entry name" value="RNA-binding domain, RBD"/>
    <property type="match status" value="1"/>
</dbReference>